<evidence type="ECO:0000256" key="5">
    <source>
        <dbReference type="ARBA" id="ARBA00023134"/>
    </source>
</evidence>
<dbReference type="GO" id="GO:0043022">
    <property type="term" value="F:ribosome binding"/>
    <property type="evidence" value="ECO:0007669"/>
    <property type="project" value="TreeGrafter"/>
</dbReference>
<dbReference type="PANTHER" id="PTHR10229:SF0">
    <property type="entry name" value="GTP-BINDING PROTEIN 6-RELATED"/>
    <property type="match status" value="1"/>
</dbReference>
<dbReference type="InterPro" id="IPR030394">
    <property type="entry name" value="G_HFLX_dom"/>
</dbReference>
<dbReference type="InterPro" id="IPR042108">
    <property type="entry name" value="GTPase_HflX_N_sf"/>
</dbReference>
<evidence type="ECO:0000256" key="1">
    <source>
        <dbReference type="ARBA" id="ARBA00022490"/>
    </source>
</evidence>
<dbReference type="GO" id="GO:0005737">
    <property type="term" value="C:cytoplasm"/>
    <property type="evidence" value="ECO:0007669"/>
    <property type="project" value="UniProtKB-SubCell"/>
</dbReference>
<dbReference type="InterPro" id="IPR016496">
    <property type="entry name" value="GTPase_HflX"/>
</dbReference>
<dbReference type="Proteomes" id="UP001180845">
    <property type="component" value="Unassembled WGS sequence"/>
</dbReference>
<dbReference type="PROSITE" id="PS51705">
    <property type="entry name" value="G_HFLX"/>
    <property type="match status" value="1"/>
</dbReference>
<dbReference type="Pfam" id="PF13167">
    <property type="entry name" value="GTP-bdg_N"/>
    <property type="match status" value="1"/>
</dbReference>
<keyword evidence="4" id="KW-0460">Magnesium</keyword>
<accession>A0AAE3ZFR9</accession>
<feature type="region of interest" description="Disordered" evidence="7">
    <location>
        <begin position="213"/>
        <end position="244"/>
    </location>
</feature>
<dbReference type="FunFam" id="3.40.50.11060:FF:000001">
    <property type="entry name" value="GTPase HflX"/>
    <property type="match status" value="1"/>
</dbReference>
<keyword evidence="10" id="KW-1185">Reference proteome</keyword>
<keyword evidence="3 6" id="KW-0547">Nucleotide-binding</keyword>
<comment type="subunit">
    <text evidence="6">Monomer. Associates with the 50S ribosomal subunit.</text>
</comment>
<dbReference type="GO" id="GO:0046872">
    <property type="term" value="F:metal ion binding"/>
    <property type="evidence" value="ECO:0007669"/>
    <property type="project" value="UniProtKB-KW"/>
</dbReference>
<dbReference type="InterPro" id="IPR032305">
    <property type="entry name" value="GTP-bd_M"/>
</dbReference>
<dbReference type="InterPro" id="IPR006073">
    <property type="entry name" value="GTP-bd"/>
</dbReference>
<organism evidence="9 10">
    <name type="scientific">Haloactinomyces albus</name>
    <dbReference type="NCBI Taxonomy" id="1352928"/>
    <lineage>
        <taxon>Bacteria</taxon>
        <taxon>Bacillati</taxon>
        <taxon>Actinomycetota</taxon>
        <taxon>Actinomycetes</taxon>
        <taxon>Actinopolysporales</taxon>
        <taxon>Actinopolysporaceae</taxon>
        <taxon>Haloactinomyces</taxon>
    </lineage>
</organism>
<comment type="subcellular location">
    <subcellularLocation>
        <location evidence="6">Cytoplasm</location>
    </subcellularLocation>
    <text evidence="6">May associate with membranes.</text>
</comment>
<dbReference type="Gene3D" id="3.40.50.11060">
    <property type="entry name" value="GTPase HflX, N-terminal domain"/>
    <property type="match status" value="1"/>
</dbReference>
<dbReference type="GO" id="GO:0005525">
    <property type="term" value="F:GTP binding"/>
    <property type="evidence" value="ECO:0007669"/>
    <property type="project" value="UniProtKB-UniRule"/>
</dbReference>
<gene>
    <name evidence="6" type="primary">hflX</name>
    <name evidence="9" type="ORF">JOF55_003316</name>
</gene>
<dbReference type="HAMAP" id="MF_00900">
    <property type="entry name" value="GTPase_HflX"/>
    <property type="match status" value="1"/>
</dbReference>
<evidence type="ECO:0000256" key="6">
    <source>
        <dbReference type="HAMAP-Rule" id="MF_00900"/>
    </source>
</evidence>
<keyword evidence="2" id="KW-0479">Metal-binding</keyword>
<dbReference type="SUPFAM" id="SSF52540">
    <property type="entry name" value="P-loop containing nucleoside triphosphate hydrolases"/>
    <property type="match status" value="1"/>
</dbReference>
<feature type="compositionally biased region" description="Basic and acidic residues" evidence="7">
    <location>
        <begin position="233"/>
        <end position="242"/>
    </location>
</feature>
<dbReference type="Pfam" id="PF01926">
    <property type="entry name" value="MMR_HSR1"/>
    <property type="match status" value="1"/>
</dbReference>
<dbReference type="PRINTS" id="PR00326">
    <property type="entry name" value="GTP1OBG"/>
</dbReference>
<feature type="domain" description="Hflx-type G" evidence="8">
    <location>
        <begin position="275"/>
        <end position="444"/>
    </location>
</feature>
<comment type="function">
    <text evidence="6">GTPase that associates with the 50S ribosomal subunit and may have a role during protein synthesis or ribosome biogenesis.</text>
</comment>
<dbReference type="RefSeq" id="WP_310275240.1">
    <property type="nucleotide sequence ID" value="NZ_JAVDXW010000001.1"/>
</dbReference>
<dbReference type="GO" id="GO:0003924">
    <property type="term" value="F:GTPase activity"/>
    <property type="evidence" value="ECO:0007669"/>
    <property type="project" value="UniProtKB-UniRule"/>
</dbReference>
<dbReference type="Gene3D" id="6.10.250.2860">
    <property type="match status" value="1"/>
</dbReference>
<sequence length="499" mass="54329">MNKPASRPSPFEPSASELSVLDAETAEETRQEQLSSEEPSIGEMERADRASLRRVAGLSTELTDITEVENRRLRLERVVLVGVWTDGSSEQAEASLTELAQLAETAGSEVLEGLVQRRDRPDPSTYVGSGKVRELRDIVAANGADSVVCDGELAPGQLRQLEEKLKVKVVDRTALILDIFAQHASSKEGKAQVELAQLQYYLPRLRGWGDKMSRQAGGRAGGGNGGVGTRGPGETKLETDRRSVHKRITKLRKELAAMRTIRSTKRAQRMANAVPSVVIAGYTNAGKSSLLNALTGTGALVEDALFATLDPTTRRARTPDRREYTLSDTVGFVRHLPHQLVEAFRSTLEEVSRADLLLHIVDGSDSAPYEQVTAVRDVLAEISGEHGEPLPPELLVVNKTDSVDATRIAELRRLLPDAAFVSAQTGQGIESLREIIADWLPRPDVFVDALVPYSRGELVSRVHSEGELVDEEHTAEGTRVRAKVRVDLAHALEPFVGAG</sequence>
<evidence type="ECO:0000256" key="4">
    <source>
        <dbReference type="ARBA" id="ARBA00022842"/>
    </source>
</evidence>
<feature type="region of interest" description="Disordered" evidence="7">
    <location>
        <begin position="1"/>
        <end position="48"/>
    </location>
</feature>
<keyword evidence="1 6" id="KW-0963">Cytoplasm</keyword>
<dbReference type="Pfam" id="PF16360">
    <property type="entry name" value="GTP-bdg_M"/>
    <property type="match status" value="1"/>
</dbReference>
<dbReference type="InterPro" id="IPR025121">
    <property type="entry name" value="GTPase_HflX_N"/>
</dbReference>
<feature type="compositionally biased region" description="Gly residues" evidence="7">
    <location>
        <begin position="218"/>
        <end position="231"/>
    </location>
</feature>
<keyword evidence="5 6" id="KW-0342">GTP-binding</keyword>
<comment type="similarity">
    <text evidence="6">Belongs to the TRAFAC class OBG-HflX-like GTPase superfamily. HflX GTPase family.</text>
</comment>
<dbReference type="InterPro" id="IPR027417">
    <property type="entry name" value="P-loop_NTPase"/>
</dbReference>
<dbReference type="AlphaFoldDB" id="A0AAE3ZFR9"/>
<evidence type="ECO:0000259" key="8">
    <source>
        <dbReference type="PROSITE" id="PS51705"/>
    </source>
</evidence>
<proteinExistence type="inferred from homology"/>
<name>A0AAE3ZFR9_9ACTN</name>
<evidence type="ECO:0000256" key="2">
    <source>
        <dbReference type="ARBA" id="ARBA00022723"/>
    </source>
</evidence>
<dbReference type="CDD" id="cd01878">
    <property type="entry name" value="HflX"/>
    <property type="match status" value="1"/>
</dbReference>
<evidence type="ECO:0000256" key="3">
    <source>
        <dbReference type="ARBA" id="ARBA00022741"/>
    </source>
</evidence>
<protein>
    <recommendedName>
        <fullName evidence="6">GTPase HflX</fullName>
    </recommendedName>
    <alternativeName>
        <fullName evidence="6">GTP-binding protein HflX</fullName>
    </alternativeName>
</protein>
<reference evidence="9" key="1">
    <citation type="submission" date="2023-07" db="EMBL/GenBank/DDBJ databases">
        <title>Sequencing the genomes of 1000 actinobacteria strains.</title>
        <authorList>
            <person name="Klenk H.-P."/>
        </authorList>
    </citation>
    <scope>NUCLEOTIDE SEQUENCE</scope>
    <source>
        <strain evidence="9">DSM 45977</strain>
    </source>
</reference>
<comment type="caution">
    <text evidence="9">The sequence shown here is derived from an EMBL/GenBank/DDBJ whole genome shotgun (WGS) entry which is preliminary data.</text>
</comment>
<dbReference type="NCBIfam" id="TIGR03156">
    <property type="entry name" value="GTP_HflX"/>
    <property type="match status" value="1"/>
</dbReference>
<evidence type="ECO:0000256" key="7">
    <source>
        <dbReference type="SAM" id="MobiDB-lite"/>
    </source>
</evidence>
<dbReference type="PANTHER" id="PTHR10229">
    <property type="entry name" value="GTP-BINDING PROTEIN HFLX"/>
    <property type="match status" value="1"/>
</dbReference>
<dbReference type="Gene3D" id="3.40.50.300">
    <property type="entry name" value="P-loop containing nucleotide triphosphate hydrolases"/>
    <property type="match status" value="1"/>
</dbReference>
<evidence type="ECO:0000313" key="10">
    <source>
        <dbReference type="Proteomes" id="UP001180845"/>
    </source>
</evidence>
<dbReference type="EMBL" id="JAVDXW010000001">
    <property type="protein sequence ID" value="MDR7303135.1"/>
    <property type="molecule type" value="Genomic_DNA"/>
</dbReference>
<evidence type="ECO:0000313" key="9">
    <source>
        <dbReference type="EMBL" id="MDR7303135.1"/>
    </source>
</evidence>
<dbReference type="PIRSF" id="PIRSF006809">
    <property type="entry name" value="GTP-binding_hflX_prd"/>
    <property type="match status" value="1"/>
</dbReference>